<feature type="compositionally biased region" description="Polar residues" evidence="1">
    <location>
        <begin position="80"/>
        <end position="89"/>
    </location>
</feature>
<sequence>MGADEQHREADPSSVQQAQEGSQQQLRVCVYARHAPFPPVCSNNLAKEGVLISFADSLTSAGISRPGGPSGERLFPRPNGATSRETLSASRVGKPCDRGLPTCSISLELQLRGPSLERVDPGCPLCLVGVEAKSCEDVGLLNCSLSLYVEPGTRSAA</sequence>
<gene>
    <name evidence="2" type="ORF">J1605_016042</name>
</gene>
<comment type="caution">
    <text evidence="2">The sequence shown here is derived from an EMBL/GenBank/DDBJ whole genome shotgun (WGS) entry which is preliminary data.</text>
</comment>
<evidence type="ECO:0000313" key="2">
    <source>
        <dbReference type="EMBL" id="KAJ8775815.1"/>
    </source>
</evidence>
<protein>
    <submittedName>
        <fullName evidence="2">Uncharacterized protein</fullName>
    </submittedName>
</protein>
<feature type="compositionally biased region" description="Basic and acidic residues" evidence="1">
    <location>
        <begin position="1"/>
        <end position="11"/>
    </location>
</feature>
<organism evidence="2 3">
    <name type="scientific">Eschrichtius robustus</name>
    <name type="common">California gray whale</name>
    <name type="synonym">Eschrichtius gibbosus</name>
    <dbReference type="NCBI Taxonomy" id="9764"/>
    <lineage>
        <taxon>Eukaryota</taxon>
        <taxon>Metazoa</taxon>
        <taxon>Chordata</taxon>
        <taxon>Craniata</taxon>
        <taxon>Vertebrata</taxon>
        <taxon>Euteleostomi</taxon>
        <taxon>Mammalia</taxon>
        <taxon>Eutheria</taxon>
        <taxon>Laurasiatheria</taxon>
        <taxon>Artiodactyla</taxon>
        <taxon>Whippomorpha</taxon>
        <taxon>Cetacea</taxon>
        <taxon>Mysticeti</taxon>
        <taxon>Eschrichtiidae</taxon>
        <taxon>Eschrichtius</taxon>
    </lineage>
</organism>
<reference evidence="2 3" key="1">
    <citation type="submission" date="2022-11" db="EMBL/GenBank/DDBJ databases">
        <title>Whole genome sequence of Eschrichtius robustus ER-17-0199.</title>
        <authorList>
            <person name="Bruniche-Olsen A."/>
            <person name="Black A.N."/>
            <person name="Fields C.J."/>
            <person name="Walden K."/>
            <person name="Dewoody J.A."/>
        </authorList>
    </citation>
    <scope>NUCLEOTIDE SEQUENCE [LARGE SCALE GENOMIC DNA]</scope>
    <source>
        <strain evidence="2">ER-17-0199</strain>
        <tissue evidence="2">Blubber</tissue>
    </source>
</reference>
<dbReference type="Proteomes" id="UP001159641">
    <property type="component" value="Unassembled WGS sequence"/>
</dbReference>
<feature type="region of interest" description="Disordered" evidence="1">
    <location>
        <begin position="62"/>
        <end position="92"/>
    </location>
</feature>
<dbReference type="EMBL" id="JAIQCJ010002567">
    <property type="protein sequence ID" value="KAJ8775815.1"/>
    <property type="molecule type" value="Genomic_DNA"/>
</dbReference>
<feature type="region of interest" description="Disordered" evidence="1">
    <location>
        <begin position="1"/>
        <end position="21"/>
    </location>
</feature>
<accession>A0AB34GB36</accession>
<evidence type="ECO:0000313" key="3">
    <source>
        <dbReference type="Proteomes" id="UP001159641"/>
    </source>
</evidence>
<evidence type="ECO:0000256" key="1">
    <source>
        <dbReference type="SAM" id="MobiDB-lite"/>
    </source>
</evidence>
<keyword evidence="3" id="KW-1185">Reference proteome</keyword>
<name>A0AB34GB36_ESCRO</name>
<dbReference type="AlphaFoldDB" id="A0AB34GB36"/>
<proteinExistence type="predicted"/>